<dbReference type="GO" id="GO:0046872">
    <property type="term" value="F:metal ion binding"/>
    <property type="evidence" value="ECO:0007669"/>
    <property type="project" value="UniProtKB-KW"/>
</dbReference>
<comment type="cofactor">
    <cofactor evidence="1 11">
        <name>Mg(2+)</name>
        <dbReference type="ChEBI" id="CHEBI:18420"/>
    </cofactor>
</comment>
<dbReference type="EC" id="3.1.3.-" evidence="9"/>
<accession>G9X3Q3</accession>
<evidence type="ECO:0000256" key="9">
    <source>
        <dbReference type="PIRNR" id="PIRNR004682"/>
    </source>
</evidence>
<keyword evidence="4 9" id="KW-0963">Cytoplasm</keyword>
<evidence type="ECO:0000256" key="6">
    <source>
        <dbReference type="ARBA" id="ARBA00022801"/>
    </source>
</evidence>
<protein>
    <recommendedName>
        <fullName evidence="8 9">D,D-heptose 1,7-bisphosphate phosphatase</fullName>
        <ecNumber evidence="9">3.1.3.-</ecNumber>
    </recommendedName>
</protein>
<reference evidence="12 13" key="1">
    <citation type="submission" date="2011-08" db="EMBL/GenBank/DDBJ databases">
        <title>The Genome Sequence of Eubacteriaceae bacterium ACC19a.</title>
        <authorList>
            <consortium name="The Broad Institute Genome Sequencing Platform"/>
            <person name="Earl A."/>
            <person name="Ward D."/>
            <person name="Feldgarden M."/>
            <person name="Gevers D."/>
            <person name="Sizova M."/>
            <person name="Hazen A."/>
            <person name="Epstein S."/>
            <person name="Young S.K."/>
            <person name="Zeng Q."/>
            <person name="Gargeya S."/>
            <person name="Fitzgerald M."/>
            <person name="Haas B."/>
            <person name="Abouelleil A."/>
            <person name="Alvarado L."/>
            <person name="Arachchi H.M."/>
            <person name="Berlin A."/>
            <person name="Brown A."/>
            <person name="Chapman S.B."/>
            <person name="Chen Z."/>
            <person name="Dunbar C."/>
            <person name="Freedman E."/>
            <person name="Gearin G."/>
            <person name="Gellesch M."/>
            <person name="Goldberg J."/>
            <person name="Griggs A."/>
            <person name="Gujja S."/>
            <person name="Heiman D."/>
            <person name="Howarth C."/>
            <person name="Larson L."/>
            <person name="Lui A."/>
            <person name="MacDonald P.J.P."/>
            <person name="Montmayeur A."/>
            <person name="Murphy C."/>
            <person name="Neiman D."/>
            <person name="Pearson M."/>
            <person name="Priest M."/>
            <person name="Roberts A."/>
            <person name="Saif S."/>
            <person name="Shea T."/>
            <person name="Shenoy N."/>
            <person name="Sisk P."/>
            <person name="Stolte C."/>
            <person name="Sykes S."/>
            <person name="Wortman J."/>
            <person name="Nusbaum C."/>
            <person name="Birren B."/>
        </authorList>
    </citation>
    <scope>NUCLEOTIDE SEQUENCE [LARGE SCALE GENOMIC DNA]</scope>
    <source>
        <strain evidence="12 13">ACC19a</strain>
    </source>
</reference>
<dbReference type="BioCyc" id="EBAC796937-HMP:GMGH-1012-MONOMER"/>
<comment type="similarity">
    <text evidence="9">Belongs to the gmhB family.</text>
</comment>
<dbReference type="InterPro" id="IPR004446">
    <property type="entry name" value="Heptose_bisP_phosphatase"/>
</dbReference>
<dbReference type="InterPro" id="IPR036412">
    <property type="entry name" value="HAD-like_sf"/>
</dbReference>
<dbReference type="InterPro" id="IPR006549">
    <property type="entry name" value="HAD-SF_hydro_IIIA"/>
</dbReference>
<evidence type="ECO:0000256" key="4">
    <source>
        <dbReference type="ARBA" id="ARBA00022490"/>
    </source>
</evidence>
<evidence type="ECO:0000256" key="5">
    <source>
        <dbReference type="ARBA" id="ARBA00022723"/>
    </source>
</evidence>
<feature type="binding site" evidence="11">
    <location>
        <position position="7"/>
    </location>
    <ligand>
        <name>Mg(2+)</name>
        <dbReference type="ChEBI" id="CHEBI:18420"/>
    </ligand>
</feature>
<dbReference type="InterPro" id="IPR006543">
    <property type="entry name" value="Histidinol-phos"/>
</dbReference>
<dbReference type="Gene3D" id="3.40.50.1000">
    <property type="entry name" value="HAD superfamily/HAD-like"/>
    <property type="match status" value="1"/>
</dbReference>
<comment type="cofactor">
    <cofactor evidence="11">
        <name>Zn(2+)</name>
        <dbReference type="ChEBI" id="CHEBI:29105"/>
    </cofactor>
</comment>
<evidence type="ECO:0000256" key="7">
    <source>
        <dbReference type="ARBA" id="ARBA00023277"/>
    </source>
</evidence>
<gene>
    <name evidence="12" type="ORF">HMPREF9629_01010</name>
</gene>
<dbReference type="InterPro" id="IPR013954">
    <property type="entry name" value="PNK3P"/>
</dbReference>
<keyword evidence="7 9" id="KW-0119">Carbohydrate metabolism</keyword>
<feature type="binding site" evidence="11">
    <location>
        <position position="128"/>
    </location>
    <ligand>
        <name>Mg(2+)</name>
        <dbReference type="ChEBI" id="CHEBI:18420"/>
    </ligand>
</feature>
<evidence type="ECO:0000256" key="11">
    <source>
        <dbReference type="PIRSR" id="PIRSR004682-4"/>
    </source>
</evidence>
<organism evidence="12 13">
    <name type="scientific">Peptoanaerobacter stomatis</name>
    <dbReference type="NCBI Taxonomy" id="796937"/>
    <lineage>
        <taxon>Bacteria</taxon>
        <taxon>Bacillati</taxon>
        <taxon>Bacillota</taxon>
        <taxon>Clostridia</taxon>
        <taxon>Peptostreptococcales</taxon>
        <taxon>Filifactoraceae</taxon>
        <taxon>Peptoanaerobacter</taxon>
    </lineage>
</organism>
<dbReference type="AlphaFoldDB" id="G9X3Q3"/>
<keyword evidence="11" id="KW-0862">Zinc</keyword>
<dbReference type="NCBIfam" id="TIGR01656">
    <property type="entry name" value="Histidinol-ppas"/>
    <property type="match status" value="1"/>
</dbReference>
<comment type="subcellular location">
    <subcellularLocation>
        <location evidence="2 9">Cytoplasm</location>
    </subcellularLocation>
</comment>
<comment type="caution">
    <text evidence="12">The sequence shown here is derived from an EMBL/GenBank/DDBJ whole genome shotgun (WGS) entry which is preliminary data.</text>
</comment>
<feature type="active site" description="Nucleophile" evidence="10">
    <location>
        <position position="7"/>
    </location>
</feature>
<dbReference type="InterPro" id="IPR023214">
    <property type="entry name" value="HAD_sf"/>
</dbReference>
<dbReference type="Proteomes" id="UP000006437">
    <property type="component" value="Unassembled WGS sequence"/>
</dbReference>
<feature type="binding site" evidence="11">
    <location>
        <position position="90"/>
    </location>
    <ligand>
        <name>Zn(2+)</name>
        <dbReference type="ChEBI" id="CHEBI:29105"/>
    </ligand>
</feature>
<evidence type="ECO:0000256" key="8">
    <source>
        <dbReference type="ARBA" id="ARBA00031828"/>
    </source>
</evidence>
<dbReference type="SUPFAM" id="SSF56784">
    <property type="entry name" value="HAD-like"/>
    <property type="match status" value="1"/>
</dbReference>
<dbReference type="GO" id="GO:0005737">
    <property type="term" value="C:cytoplasm"/>
    <property type="evidence" value="ECO:0007669"/>
    <property type="project" value="UniProtKB-SubCell"/>
</dbReference>
<feature type="binding site" evidence="11">
    <location>
        <position position="92"/>
    </location>
    <ligand>
        <name>Zn(2+)</name>
        <dbReference type="ChEBI" id="CHEBI:29105"/>
    </ligand>
</feature>
<keyword evidence="6 9" id="KW-0378">Hydrolase</keyword>
<dbReference type="PATRIC" id="fig|796937.3.peg.2250"/>
<evidence type="ECO:0000256" key="1">
    <source>
        <dbReference type="ARBA" id="ARBA00001946"/>
    </source>
</evidence>
<dbReference type="HOGENOM" id="CLU_085077_4_1_9"/>
<dbReference type="PANTHER" id="PTHR42891">
    <property type="entry name" value="D-GLYCERO-BETA-D-MANNO-HEPTOSE-1,7-BISPHOSPHATE 7-PHOSPHATASE"/>
    <property type="match status" value="1"/>
</dbReference>
<evidence type="ECO:0000313" key="13">
    <source>
        <dbReference type="Proteomes" id="UP000006437"/>
    </source>
</evidence>
<evidence type="ECO:0000313" key="12">
    <source>
        <dbReference type="EMBL" id="EHL10018.1"/>
    </source>
</evidence>
<dbReference type="GO" id="GO:0005975">
    <property type="term" value="P:carbohydrate metabolic process"/>
    <property type="evidence" value="ECO:0007669"/>
    <property type="project" value="InterPro"/>
</dbReference>
<dbReference type="PANTHER" id="PTHR42891:SF1">
    <property type="entry name" value="D-GLYCERO-BETA-D-MANNO-HEPTOSE-1,7-BISPHOSPHATE 7-PHOSPHATASE"/>
    <property type="match status" value="1"/>
</dbReference>
<feature type="active site" description="Proton donor" evidence="10">
    <location>
        <position position="9"/>
    </location>
</feature>
<evidence type="ECO:0000256" key="2">
    <source>
        <dbReference type="ARBA" id="ARBA00004496"/>
    </source>
</evidence>
<comment type="subunit">
    <text evidence="3">Monomer.</text>
</comment>
<evidence type="ECO:0000256" key="10">
    <source>
        <dbReference type="PIRSR" id="PIRSR004682-1"/>
    </source>
</evidence>
<dbReference type="EMBL" id="AFZE01000058">
    <property type="protein sequence ID" value="EHL10018.1"/>
    <property type="molecule type" value="Genomic_DNA"/>
</dbReference>
<feature type="binding site" evidence="11">
    <location>
        <position position="98"/>
    </location>
    <ligand>
        <name>Zn(2+)</name>
        <dbReference type="ChEBI" id="CHEBI:29105"/>
    </ligand>
</feature>
<dbReference type="NCBIfam" id="TIGR01662">
    <property type="entry name" value="HAD-SF-IIIA"/>
    <property type="match status" value="1"/>
</dbReference>
<dbReference type="Pfam" id="PF08645">
    <property type="entry name" value="PNK3P"/>
    <property type="match status" value="1"/>
</dbReference>
<feature type="binding site" evidence="11">
    <location>
        <position position="9"/>
    </location>
    <ligand>
        <name>Mg(2+)</name>
        <dbReference type="ChEBI" id="CHEBI:18420"/>
    </ligand>
</feature>
<keyword evidence="11" id="KW-0460">Magnesium</keyword>
<dbReference type="GO" id="GO:0016791">
    <property type="term" value="F:phosphatase activity"/>
    <property type="evidence" value="ECO:0007669"/>
    <property type="project" value="InterPro"/>
</dbReference>
<feature type="binding site" evidence="11">
    <location>
        <position position="100"/>
    </location>
    <ligand>
        <name>Zn(2+)</name>
        <dbReference type="ChEBI" id="CHEBI:29105"/>
    </ligand>
</feature>
<keyword evidence="5 11" id="KW-0479">Metal-binding</keyword>
<name>G9X3Q3_9FIRM</name>
<evidence type="ECO:0000256" key="3">
    <source>
        <dbReference type="ARBA" id="ARBA00011245"/>
    </source>
</evidence>
<sequence length="165" mass="19064">MKVAFLDRDGTINKDYEDEKWSCISEPELFESTIEAMKYLCEIGYKIIILTNQYIIGENIITLKQYNDFNKKLLNILKSNDIEVLDVFFCPHKKNDDCDCCKPKVGMIKQAMSKYPDIELEKSFVCGDSQADKKLAENMNMKFFGIKIQCENSINSLADLKKELS</sequence>
<dbReference type="PIRSF" id="PIRSF004682">
    <property type="entry name" value="GmhB"/>
    <property type="match status" value="1"/>
</dbReference>
<proteinExistence type="inferred from homology"/>
<dbReference type="RefSeq" id="WP_009525245.1">
    <property type="nucleotide sequence ID" value="NZ_JBQMYZ010000015.1"/>
</dbReference>